<dbReference type="SUPFAM" id="SSF63829">
    <property type="entry name" value="Calcium-dependent phosphotriesterase"/>
    <property type="match status" value="1"/>
</dbReference>
<dbReference type="Proteomes" id="UP000239709">
    <property type="component" value="Chromosome"/>
</dbReference>
<dbReference type="EMBL" id="CP027666">
    <property type="protein sequence ID" value="AVO34157.1"/>
    <property type="molecule type" value="Genomic_DNA"/>
</dbReference>
<protein>
    <recommendedName>
        <fullName evidence="4">SMP-30/Gluconolactonase/LRE-like region domain-containing protein</fullName>
    </recommendedName>
</protein>
<evidence type="ECO:0008006" key="4">
    <source>
        <dbReference type="Google" id="ProtNLM"/>
    </source>
</evidence>
<feature type="chain" id="PRO_5015490983" description="SMP-30/Gluconolactonase/LRE-like region domain-containing protein" evidence="1">
    <location>
        <begin position="35"/>
        <end position="324"/>
    </location>
</feature>
<keyword evidence="3" id="KW-1185">Reference proteome</keyword>
<dbReference type="Gene3D" id="2.120.10.30">
    <property type="entry name" value="TolB, C-terminal domain"/>
    <property type="match status" value="1"/>
</dbReference>
<evidence type="ECO:0000256" key="1">
    <source>
        <dbReference type="SAM" id="SignalP"/>
    </source>
</evidence>
<dbReference type="KEGG" id="otk:C6570_07820"/>
<proteinExistence type="predicted"/>
<gene>
    <name evidence="2" type="ORF">C6570_07820</name>
</gene>
<organism evidence="2 3">
    <name type="scientific">Ottowia oryzae</name>
    <dbReference type="NCBI Taxonomy" id="2109914"/>
    <lineage>
        <taxon>Bacteria</taxon>
        <taxon>Pseudomonadati</taxon>
        <taxon>Pseudomonadota</taxon>
        <taxon>Betaproteobacteria</taxon>
        <taxon>Burkholderiales</taxon>
        <taxon>Comamonadaceae</taxon>
        <taxon>Ottowia</taxon>
    </lineage>
</organism>
<dbReference type="AlphaFoldDB" id="A0A2S0ME98"/>
<name>A0A2S0ME98_9BURK</name>
<reference evidence="2 3" key="1">
    <citation type="submission" date="2018-03" db="EMBL/GenBank/DDBJ databases">
        <title>Genome sequencing of Ottowia sp.</title>
        <authorList>
            <person name="Kim S.-J."/>
            <person name="Heo J."/>
            <person name="Kwon S.-W."/>
        </authorList>
    </citation>
    <scope>NUCLEOTIDE SEQUENCE [LARGE SCALE GENOMIC DNA]</scope>
    <source>
        <strain evidence="2 3">KADR8-3</strain>
    </source>
</reference>
<dbReference type="InterPro" id="IPR011042">
    <property type="entry name" value="6-blade_b-propeller_TolB-like"/>
</dbReference>
<evidence type="ECO:0000313" key="2">
    <source>
        <dbReference type="EMBL" id="AVO34157.1"/>
    </source>
</evidence>
<evidence type="ECO:0000313" key="3">
    <source>
        <dbReference type="Proteomes" id="UP000239709"/>
    </source>
</evidence>
<dbReference type="RefSeq" id="WP_106702712.1">
    <property type="nucleotide sequence ID" value="NZ_CP027666.1"/>
</dbReference>
<keyword evidence="1" id="KW-0732">Signal</keyword>
<sequence>MHITTPFVSAPRRTRWAQRICAALVASLGFFTLAACGGSGDDDVDRGPTTIEVQTKLHGLYWDASAAKLYLTDDDVAANAIKVWDGKDQFTVAYPLPAMQAEQRPTLGQLTRAGDGKLYVTRFGFGSYGTVVAAPAAGQPYNLTGLAGDRRRLPLTPTADGKLLTGWFRGGGSGPSGVISEITLGTGTQASERDLITGLSKPAGLVVRGDQVIVSDQGSGKILAYSLAAIRTQPSTAAEGRLVAQFTSADSLDLMTSGADGTLYFGTGTGSLYAVDSQGGFKALATGWPGIRGVAVDNANRRLFAAVGAVQADGPSSIRIVPLD</sequence>
<dbReference type="OrthoDB" id="8897756at2"/>
<accession>A0A2S0ME98</accession>
<feature type="signal peptide" evidence="1">
    <location>
        <begin position="1"/>
        <end position="34"/>
    </location>
</feature>